<keyword evidence="10" id="KW-1185">Reference proteome</keyword>
<dbReference type="AlphaFoldDB" id="A0A0N0C4X4"/>
<keyword evidence="4 7" id="KW-0812">Transmembrane</keyword>
<reference evidence="9 10" key="1">
    <citation type="submission" date="2015-08" db="EMBL/GenBank/DDBJ databases">
        <title>Draft genome sequence of cellulolytic and xylanolytic Paenibacillus sp. A59, isolated from a decaying forest soil from Patagonia, Argentina.</title>
        <authorList>
            <person name="Ghio S."/>
            <person name="Caceres A.M."/>
            <person name="Talia P."/>
            <person name="Grasso D."/>
            <person name="Campos E."/>
        </authorList>
    </citation>
    <scope>NUCLEOTIDE SEQUENCE [LARGE SCALE GENOMIC DNA]</scope>
    <source>
        <strain evidence="9 10">A59</strain>
    </source>
</reference>
<comment type="similarity">
    <text evidence="2">Belongs to the EamA transporter family.</text>
</comment>
<dbReference type="SUPFAM" id="SSF103481">
    <property type="entry name" value="Multidrug resistance efflux transporter EmrE"/>
    <property type="match status" value="2"/>
</dbReference>
<feature type="transmembrane region" description="Helical" evidence="7">
    <location>
        <begin position="219"/>
        <end position="237"/>
    </location>
</feature>
<dbReference type="Pfam" id="PF00892">
    <property type="entry name" value="EamA"/>
    <property type="match status" value="2"/>
</dbReference>
<feature type="transmembrane region" description="Helical" evidence="7">
    <location>
        <begin position="69"/>
        <end position="92"/>
    </location>
</feature>
<comment type="subcellular location">
    <subcellularLocation>
        <location evidence="1">Cell membrane</location>
        <topology evidence="1">Multi-pass membrane protein</topology>
    </subcellularLocation>
</comment>
<evidence type="ECO:0000256" key="2">
    <source>
        <dbReference type="ARBA" id="ARBA00007362"/>
    </source>
</evidence>
<evidence type="ECO:0000313" key="9">
    <source>
        <dbReference type="EMBL" id="KOY16397.1"/>
    </source>
</evidence>
<evidence type="ECO:0000256" key="6">
    <source>
        <dbReference type="ARBA" id="ARBA00023136"/>
    </source>
</evidence>
<evidence type="ECO:0000259" key="8">
    <source>
        <dbReference type="Pfam" id="PF00892"/>
    </source>
</evidence>
<dbReference type="InterPro" id="IPR037185">
    <property type="entry name" value="EmrE-like"/>
</dbReference>
<feature type="transmembrane region" description="Helical" evidence="7">
    <location>
        <begin position="274"/>
        <end position="290"/>
    </location>
</feature>
<dbReference type="PATRIC" id="fig|1705561.3.peg.2075"/>
<feature type="transmembrane region" description="Helical" evidence="7">
    <location>
        <begin position="188"/>
        <end position="207"/>
    </location>
</feature>
<dbReference type="PANTHER" id="PTHR32322">
    <property type="entry name" value="INNER MEMBRANE TRANSPORTER"/>
    <property type="match status" value="1"/>
</dbReference>
<keyword evidence="6 7" id="KW-0472">Membrane</keyword>
<evidence type="ECO:0000256" key="1">
    <source>
        <dbReference type="ARBA" id="ARBA00004651"/>
    </source>
</evidence>
<feature type="transmembrane region" description="Helical" evidence="7">
    <location>
        <begin position="12"/>
        <end position="32"/>
    </location>
</feature>
<keyword evidence="5 7" id="KW-1133">Transmembrane helix</keyword>
<accession>A0A0N0C4X4</accession>
<evidence type="ECO:0000256" key="7">
    <source>
        <dbReference type="SAM" id="Phobius"/>
    </source>
</evidence>
<dbReference type="RefSeq" id="WP_053780840.1">
    <property type="nucleotide sequence ID" value="NZ_LITU01000053.1"/>
</dbReference>
<gene>
    <name evidence="9" type="ORF">AMS66_11045</name>
</gene>
<feature type="domain" description="EamA" evidence="8">
    <location>
        <begin position="9"/>
        <end position="141"/>
    </location>
</feature>
<feature type="transmembrane region" description="Helical" evidence="7">
    <location>
        <begin position="38"/>
        <end position="57"/>
    </location>
</feature>
<comment type="caution">
    <text evidence="9">The sequence shown here is derived from an EMBL/GenBank/DDBJ whole genome shotgun (WGS) entry which is preliminary data.</text>
</comment>
<evidence type="ECO:0000256" key="3">
    <source>
        <dbReference type="ARBA" id="ARBA00022475"/>
    </source>
</evidence>
<dbReference type="Proteomes" id="UP000037688">
    <property type="component" value="Unassembled WGS sequence"/>
</dbReference>
<keyword evidence="3" id="KW-1003">Cell membrane</keyword>
<dbReference type="InterPro" id="IPR000620">
    <property type="entry name" value="EamA_dom"/>
</dbReference>
<evidence type="ECO:0000313" key="10">
    <source>
        <dbReference type="Proteomes" id="UP000037688"/>
    </source>
</evidence>
<feature type="transmembrane region" description="Helical" evidence="7">
    <location>
        <begin position="156"/>
        <end position="176"/>
    </location>
</feature>
<dbReference type="EMBL" id="LITU01000053">
    <property type="protein sequence ID" value="KOY16397.1"/>
    <property type="molecule type" value="Genomic_DNA"/>
</dbReference>
<organism evidence="9 10">
    <name type="scientific">Paenibacillus xylanivorans</name>
    <dbReference type="NCBI Taxonomy" id="1705561"/>
    <lineage>
        <taxon>Bacteria</taxon>
        <taxon>Bacillati</taxon>
        <taxon>Bacillota</taxon>
        <taxon>Bacilli</taxon>
        <taxon>Bacillales</taxon>
        <taxon>Paenibacillaceae</taxon>
        <taxon>Paenibacillus</taxon>
    </lineage>
</organism>
<dbReference type="InterPro" id="IPR050638">
    <property type="entry name" value="AA-Vitamin_Transporters"/>
</dbReference>
<dbReference type="PANTHER" id="PTHR32322:SF18">
    <property type="entry name" value="S-ADENOSYLMETHIONINE_S-ADENOSYLHOMOCYSTEINE TRANSPORTER"/>
    <property type="match status" value="1"/>
</dbReference>
<sequence>MTDQNKVSAGHLLALLTILIWGTTFISTKVLLIDFTPVEILFFRFLIGYVVLLLIYPRSMRITSFREELLFIGAGLCGVTLYFLIENIALVYTLASNVGVIVSIAPFFTAVLAHFFLDGERLHRQFIVGFGIALTGIILIGLNGSVILQLNPLGDLLAFVAPAVWAIYSVLMRKIGELPYHTIGATRKVFFYGLLFMLPALFLFEFHFDLGRFANMANLSNLLFLGLGASALCFVTWNRAVRLLGAVKTSVYIYLVPVITVVSSALILYERITWITLLGTLLTLLGSFISEKKVRSKKCLNMLPKVQ</sequence>
<protein>
    <submittedName>
        <fullName evidence="9">Multidrug transporter</fullName>
    </submittedName>
</protein>
<feature type="transmembrane region" description="Helical" evidence="7">
    <location>
        <begin position="98"/>
        <end position="117"/>
    </location>
</feature>
<proteinExistence type="inferred from homology"/>
<feature type="transmembrane region" description="Helical" evidence="7">
    <location>
        <begin position="249"/>
        <end position="268"/>
    </location>
</feature>
<feature type="transmembrane region" description="Helical" evidence="7">
    <location>
        <begin position="126"/>
        <end position="150"/>
    </location>
</feature>
<dbReference type="GO" id="GO:0005886">
    <property type="term" value="C:plasma membrane"/>
    <property type="evidence" value="ECO:0007669"/>
    <property type="project" value="UniProtKB-SubCell"/>
</dbReference>
<name>A0A0N0C4X4_9BACL</name>
<dbReference type="OrthoDB" id="9805239at2"/>
<evidence type="ECO:0000256" key="4">
    <source>
        <dbReference type="ARBA" id="ARBA00022692"/>
    </source>
</evidence>
<evidence type="ECO:0000256" key="5">
    <source>
        <dbReference type="ARBA" id="ARBA00022989"/>
    </source>
</evidence>
<feature type="domain" description="EamA" evidence="8">
    <location>
        <begin position="153"/>
        <end position="289"/>
    </location>
</feature>